<proteinExistence type="predicted"/>
<evidence type="ECO:0000256" key="1">
    <source>
        <dbReference type="SAM" id="Phobius"/>
    </source>
</evidence>
<reference evidence="3 4" key="1">
    <citation type="submission" date="2016-09" db="EMBL/GenBank/DDBJ databases">
        <authorList>
            <person name="Capua I."/>
            <person name="De Benedictis P."/>
            <person name="Joannis T."/>
            <person name="Lombin L.H."/>
            <person name="Cattoli G."/>
        </authorList>
    </citation>
    <scope>NUCLEOTIDE SEQUENCE [LARGE SCALE GENOMIC DNA]</scope>
    <source>
        <strain evidence="3 4">A7P-90m</strain>
    </source>
</reference>
<protein>
    <submittedName>
        <fullName evidence="3">Transglutaminase-like superfamily protein</fullName>
    </submittedName>
</protein>
<evidence type="ECO:0000313" key="4">
    <source>
        <dbReference type="Proteomes" id="UP000199452"/>
    </source>
</evidence>
<organism evidence="3 4">
    <name type="scientific">Williamwhitmania taraxaci</name>
    <dbReference type="NCBI Taxonomy" id="1640674"/>
    <lineage>
        <taxon>Bacteria</taxon>
        <taxon>Pseudomonadati</taxon>
        <taxon>Bacteroidota</taxon>
        <taxon>Bacteroidia</taxon>
        <taxon>Bacteroidales</taxon>
        <taxon>Williamwhitmaniaceae</taxon>
        <taxon>Williamwhitmania</taxon>
    </lineage>
</organism>
<keyword evidence="1" id="KW-0812">Transmembrane</keyword>
<evidence type="ECO:0000313" key="3">
    <source>
        <dbReference type="EMBL" id="SDC82162.1"/>
    </source>
</evidence>
<gene>
    <name evidence="3" type="ORF">SAMN05216323_10543</name>
</gene>
<dbReference type="InterPro" id="IPR032708">
    <property type="entry name" value="McjB_C"/>
</dbReference>
<dbReference type="Pfam" id="PF13471">
    <property type="entry name" value="Transglut_core3"/>
    <property type="match status" value="1"/>
</dbReference>
<keyword evidence="1" id="KW-1133">Transmembrane helix</keyword>
<keyword evidence="4" id="KW-1185">Reference proteome</keyword>
<dbReference type="STRING" id="1640674.SAMN05216323_10543"/>
<feature type="domain" description="Microcin J25-processing protein McjB C-terminal" evidence="2">
    <location>
        <begin position="30"/>
        <end position="141"/>
    </location>
</feature>
<dbReference type="EMBL" id="FMYP01000054">
    <property type="protein sequence ID" value="SDC82162.1"/>
    <property type="molecule type" value="Genomic_DNA"/>
</dbReference>
<dbReference type="OrthoDB" id="671090at2"/>
<evidence type="ECO:0000259" key="2">
    <source>
        <dbReference type="Pfam" id="PF13471"/>
    </source>
</evidence>
<dbReference type="Proteomes" id="UP000199452">
    <property type="component" value="Unassembled WGS sequence"/>
</dbReference>
<dbReference type="InterPro" id="IPR053521">
    <property type="entry name" value="McjB-like"/>
</dbReference>
<sequence>MAAFLRRFFIVSRFEYILLIQTFVTVLYYAFLVALFSRRFILKQVGKAGVEAPYEISANDTVLAKQVAQAIRRSERVIPWRVTCFAKAIAAKKILKQRGLASTLYLGVAKVGSDTITAHAWLRCGNVVVTGKEEMARFTPVAFFS</sequence>
<feature type="transmembrane region" description="Helical" evidence="1">
    <location>
        <begin position="16"/>
        <end position="37"/>
    </location>
</feature>
<dbReference type="RefSeq" id="WP_092439643.1">
    <property type="nucleotide sequence ID" value="NZ_FMYP01000054.1"/>
</dbReference>
<keyword evidence="1" id="KW-0472">Membrane</keyword>
<name>A0A1G6PPI8_9BACT</name>
<accession>A0A1G6PPI8</accession>
<dbReference type="NCBIfam" id="NF033537">
    <property type="entry name" value="lasso_biosyn_B2"/>
    <property type="match status" value="1"/>
</dbReference>
<dbReference type="AlphaFoldDB" id="A0A1G6PPI8"/>